<dbReference type="AlphaFoldDB" id="A0A348FX71"/>
<evidence type="ECO:0000256" key="3">
    <source>
        <dbReference type="ARBA" id="ARBA00023163"/>
    </source>
</evidence>
<keyword evidence="2 4" id="KW-0238">DNA-binding</keyword>
<dbReference type="Gene3D" id="1.10.357.10">
    <property type="entry name" value="Tetracycline Repressor, domain 2"/>
    <property type="match status" value="1"/>
</dbReference>
<feature type="region of interest" description="Disordered" evidence="5">
    <location>
        <begin position="1"/>
        <end position="27"/>
    </location>
</feature>
<sequence length="219" mass="24438">MTTPKPAGTGRTRRQRAPDGAERTEKGAARRAAILDAALDEFAARGFASARLDDVARRAGVAKGTIYLYFKDKQALFEELVRTNLVPHIAAIEAMPAEGPLRARVEAFAEHFVREVLMTRRADVIRLVLAEGPRFPALAEFHYREVVQRALTALQRLIQIGVERGEIRHEALARFPQLVMAPIMMGLIWTGLFNRFAPLDVAAMMRAHLDMLFAPGREP</sequence>
<dbReference type="GO" id="GO:0000976">
    <property type="term" value="F:transcription cis-regulatory region binding"/>
    <property type="evidence" value="ECO:0007669"/>
    <property type="project" value="TreeGrafter"/>
</dbReference>
<evidence type="ECO:0000313" key="8">
    <source>
        <dbReference type="Proteomes" id="UP000266934"/>
    </source>
</evidence>
<dbReference type="InterPro" id="IPR001647">
    <property type="entry name" value="HTH_TetR"/>
</dbReference>
<feature type="compositionally biased region" description="Basic and acidic residues" evidence="5">
    <location>
        <begin position="16"/>
        <end position="27"/>
    </location>
</feature>
<keyword evidence="3" id="KW-0804">Transcription</keyword>
<dbReference type="PRINTS" id="PR00455">
    <property type="entry name" value="HTHTETR"/>
</dbReference>
<evidence type="ECO:0000313" key="7">
    <source>
        <dbReference type="EMBL" id="BBF91904.1"/>
    </source>
</evidence>
<evidence type="ECO:0000256" key="5">
    <source>
        <dbReference type="SAM" id="MobiDB-lite"/>
    </source>
</evidence>
<dbReference type="SUPFAM" id="SSF46689">
    <property type="entry name" value="Homeodomain-like"/>
    <property type="match status" value="1"/>
</dbReference>
<dbReference type="PANTHER" id="PTHR30055:SF223">
    <property type="entry name" value="HTH-TYPE TRANSCRIPTIONAL REGULATOR UIDR"/>
    <property type="match status" value="1"/>
</dbReference>
<dbReference type="EMBL" id="AP018907">
    <property type="protein sequence ID" value="BBF91904.1"/>
    <property type="molecule type" value="Genomic_DNA"/>
</dbReference>
<dbReference type="PANTHER" id="PTHR30055">
    <property type="entry name" value="HTH-TYPE TRANSCRIPTIONAL REGULATOR RUTR"/>
    <property type="match status" value="1"/>
</dbReference>
<dbReference type="PROSITE" id="PS50977">
    <property type="entry name" value="HTH_TETR_2"/>
    <property type="match status" value="1"/>
</dbReference>
<gene>
    <name evidence="7" type="ORF">BLTE_05890</name>
</gene>
<dbReference type="InterPro" id="IPR009057">
    <property type="entry name" value="Homeodomain-like_sf"/>
</dbReference>
<keyword evidence="1" id="KW-0805">Transcription regulation</keyword>
<dbReference type="KEGG" id="blag:BLTE_05890"/>
<dbReference type="Pfam" id="PF00440">
    <property type="entry name" value="TetR_N"/>
    <property type="match status" value="1"/>
</dbReference>
<dbReference type="InterPro" id="IPR011075">
    <property type="entry name" value="TetR_C"/>
</dbReference>
<proteinExistence type="predicted"/>
<dbReference type="InterPro" id="IPR036271">
    <property type="entry name" value="Tet_transcr_reg_TetR-rel_C_sf"/>
</dbReference>
<accession>A0A348FX71</accession>
<organism evidence="7 8">
    <name type="scientific">Blastochloris tepida</name>
    <dbReference type="NCBI Taxonomy" id="2233851"/>
    <lineage>
        <taxon>Bacteria</taxon>
        <taxon>Pseudomonadati</taxon>
        <taxon>Pseudomonadota</taxon>
        <taxon>Alphaproteobacteria</taxon>
        <taxon>Hyphomicrobiales</taxon>
        <taxon>Blastochloridaceae</taxon>
        <taxon>Blastochloris</taxon>
    </lineage>
</organism>
<dbReference type="RefSeq" id="WP_126397481.1">
    <property type="nucleotide sequence ID" value="NZ_AP018907.1"/>
</dbReference>
<evidence type="ECO:0000259" key="6">
    <source>
        <dbReference type="PROSITE" id="PS50977"/>
    </source>
</evidence>
<name>A0A348FX71_9HYPH</name>
<dbReference type="OrthoDB" id="7185252at2"/>
<evidence type="ECO:0000256" key="2">
    <source>
        <dbReference type="ARBA" id="ARBA00023125"/>
    </source>
</evidence>
<dbReference type="FunFam" id="1.10.10.60:FF:000141">
    <property type="entry name" value="TetR family transcriptional regulator"/>
    <property type="match status" value="1"/>
</dbReference>
<protein>
    <submittedName>
        <fullName evidence="7">TetR family transcriptional regulator</fullName>
    </submittedName>
</protein>
<keyword evidence="8" id="KW-1185">Reference proteome</keyword>
<evidence type="ECO:0000256" key="1">
    <source>
        <dbReference type="ARBA" id="ARBA00023015"/>
    </source>
</evidence>
<reference evidence="7 8" key="1">
    <citation type="submission" date="2018-08" db="EMBL/GenBank/DDBJ databases">
        <title>Complete genome sequencing of Blastochloris tepida GI.</title>
        <authorList>
            <person name="Tsukatani Y."/>
            <person name="Mori H."/>
        </authorList>
    </citation>
    <scope>NUCLEOTIDE SEQUENCE [LARGE SCALE GENOMIC DNA]</scope>
    <source>
        <strain evidence="7 8">GI</strain>
    </source>
</reference>
<dbReference type="GO" id="GO:0003700">
    <property type="term" value="F:DNA-binding transcription factor activity"/>
    <property type="evidence" value="ECO:0007669"/>
    <property type="project" value="TreeGrafter"/>
</dbReference>
<dbReference type="Pfam" id="PF16859">
    <property type="entry name" value="TetR_C_11"/>
    <property type="match status" value="1"/>
</dbReference>
<dbReference type="Proteomes" id="UP000266934">
    <property type="component" value="Chromosome"/>
</dbReference>
<feature type="DNA-binding region" description="H-T-H motif" evidence="4">
    <location>
        <begin position="51"/>
        <end position="70"/>
    </location>
</feature>
<feature type="domain" description="HTH tetR-type" evidence="6">
    <location>
        <begin position="28"/>
        <end position="88"/>
    </location>
</feature>
<dbReference type="InterPro" id="IPR050109">
    <property type="entry name" value="HTH-type_TetR-like_transc_reg"/>
</dbReference>
<evidence type="ECO:0000256" key="4">
    <source>
        <dbReference type="PROSITE-ProRule" id="PRU00335"/>
    </source>
</evidence>
<dbReference type="SUPFAM" id="SSF48498">
    <property type="entry name" value="Tetracyclin repressor-like, C-terminal domain"/>
    <property type="match status" value="1"/>
</dbReference>